<dbReference type="Proteomes" id="UP001170624">
    <property type="component" value="Unassembled WGS sequence"/>
</dbReference>
<reference evidence="1" key="1">
    <citation type="submission" date="2023-07" db="EMBL/GenBank/DDBJ databases">
        <title>Genome content predicts the carbon catabolic preferences of heterotrophic bacteria.</title>
        <authorList>
            <person name="Gralka M."/>
        </authorList>
    </citation>
    <scope>NUCLEOTIDE SEQUENCE</scope>
    <source>
        <strain evidence="1">G2M05</strain>
    </source>
</reference>
<comment type="caution">
    <text evidence="1">The sequence shown here is derived from an EMBL/GenBank/DDBJ whole genome shotgun (WGS) entry which is preliminary data.</text>
</comment>
<dbReference type="AlphaFoldDB" id="A0AAW7Y160"/>
<sequence>MYKEISKQLDAIGYSYDQDELSKCIIRAHQKTVIQAMLVEAKKRNLDVYSDQTKTILAAISAEKNITVDCAVNTLVDYINSDLNGRKIYRDKLFSAALRISEEFHMVIIQNGEGINRVA</sequence>
<dbReference type="EMBL" id="JAUOPU010000004">
    <property type="protein sequence ID" value="MDO6542112.1"/>
    <property type="molecule type" value="Genomic_DNA"/>
</dbReference>
<evidence type="ECO:0000313" key="1">
    <source>
        <dbReference type="EMBL" id="MDO6542112.1"/>
    </source>
</evidence>
<gene>
    <name evidence="1" type="ORF">Q4568_06190</name>
</gene>
<name>A0AAW7Y160_9GAMM</name>
<accession>A0AAW7Y160</accession>
<proteinExistence type="predicted"/>
<protein>
    <submittedName>
        <fullName evidence="1">Uncharacterized protein</fullName>
    </submittedName>
</protein>
<dbReference type="RefSeq" id="WP_303498693.1">
    <property type="nucleotide sequence ID" value="NZ_JAUOPU010000004.1"/>
</dbReference>
<evidence type="ECO:0000313" key="2">
    <source>
        <dbReference type="Proteomes" id="UP001170624"/>
    </source>
</evidence>
<organism evidence="1 2">
    <name type="scientific">Photobacterium sanguinicancri</name>
    <dbReference type="NCBI Taxonomy" id="875932"/>
    <lineage>
        <taxon>Bacteria</taxon>
        <taxon>Pseudomonadati</taxon>
        <taxon>Pseudomonadota</taxon>
        <taxon>Gammaproteobacteria</taxon>
        <taxon>Vibrionales</taxon>
        <taxon>Vibrionaceae</taxon>
        <taxon>Photobacterium</taxon>
    </lineage>
</organism>